<feature type="coiled-coil region" evidence="1">
    <location>
        <begin position="161"/>
        <end position="301"/>
    </location>
</feature>
<dbReference type="AlphaFoldDB" id="A0A4R3MTC9"/>
<dbReference type="EMBL" id="SMAL01000002">
    <property type="protein sequence ID" value="TCT16314.1"/>
    <property type="molecule type" value="Genomic_DNA"/>
</dbReference>
<sequence length="421" mass="47374">MPKKVRRENSSWNIERLQEFQNLEAELEEHLKHFKRGCPPFKPDIFMLIKKLFFMLRELLEGIDDIQDLLEDENFGLEEIKTEVANIESIVEELDFDFDGVTDLLEDILELLEDENFGLAEIKTEVANIESIVEELDFDFEGVTDLLEDILELLEDEGFGLAEIKTEVANIESIVEDLDIDVLTDLLEDILELLEDEGFGLAEIKTEVANIESIVEELDIDVLTDLLENILELLEDEGFGLAEIKTEVANIESIVEELDIDVLTDLLEDILELLEDEGFGLEEIKTEVANIEDMVEEILDAIGVECETLSTGPVIRQVASNNLLVQIANRSGAEQEITIEVYDLEAADISVPAMTETVTVPDNEGETVEIDITLPPMDDIDYFEVQVPGIEGVTYFISTSTGANVLQPSNTFRHSELICVD</sequence>
<keyword evidence="3" id="KW-1185">Reference proteome</keyword>
<proteinExistence type="predicted"/>
<comment type="caution">
    <text evidence="2">The sequence shown here is derived from an EMBL/GenBank/DDBJ whole genome shotgun (WGS) entry which is preliminary data.</text>
</comment>
<keyword evidence="1" id="KW-0175">Coiled coil</keyword>
<organism evidence="2 3">
    <name type="scientific">Natranaerovirga pectinivora</name>
    <dbReference type="NCBI Taxonomy" id="682400"/>
    <lineage>
        <taxon>Bacteria</taxon>
        <taxon>Bacillati</taxon>
        <taxon>Bacillota</taxon>
        <taxon>Clostridia</taxon>
        <taxon>Lachnospirales</taxon>
        <taxon>Natranaerovirgaceae</taxon>
        <taxon>Natranaerovirga</taxon>
    </lineage>
</organism>
<accession>A0A4R3MTC9</accession>
<gene>
    <name evidence="2" type="ORF">EDC18_102331</name>
</gene>
<evidence type="ECO:0000313" key="2">
    <source>
        <dbReference type="EMBL" id="TCT16314.1"/>
    </source>
</evidence>
<evidence type="ECO:0000313" key="3">
    <source>
        <dbReference type="Proteomes" id="UP000294902"/>
    </source>
</evidence>
<evidence type="ECO:0000256" key="1">
    <source>
        <dbReference type="SAM" id="Coils"/>
    </source>
</evidence>
<name>A0A4R3MTC9_9FIRM</name>
<dbReference type="OrthoDB" id="1785681at2"/>
<dbReference type="RefSeq" id="WP_132250618.1">
    <property type="nucleotide sequence ID" value="NZ_SMAL01000002.1"/>
</dbReference>
<reference evidence="2 3" key="1">
    <citation type="submission" date="2019-03" db="EMBL/GenBank/DDBJ databases">
        <title>Genomic Encyclopedia of Type Strains, Phase IV (KMG-IV): sequencing the most valuable type-strain genomes for metagenomic binning, comparative biology and taxonomic classification.</title>
        <authorList>
            <person name="Goeker M."/>
        </authorList>
    </citation>
    <scope>NUCLEOTIDE SEQUENCE [LARGE SCALE GENOMIC DNA]</scope>
    <source>
        <strain evidence="2 3">DSM 24629</strain>
    </source>
</reference>
<dbReference type="Proteomes" id="UP000294902">
    <property type="component" value="Unassembled WGS sequence"/>
</dbReference>
<protein>
    <submittedName>
        <fullName evidence="2">Uncharacterized protein</fullName>
    </submittedName>
</protein>